<feature type="domain" description="Rhodanese" evidence="1">
    <location>
        <begin position="28"/>
        <end position="118"/>
    </location>
</feature>
<dbReference type="InterPro" id="IPR001763">
    <property type="entry name" value="Rhodanese-like_dom"/>
</dbReference>
<dbReference type="EMBL" id="VORO01000022">
    <property type="protein sequence ID" value="TXD87630.1"/>
    <property type="molecule type" value="Genomic_DNA"/>
</dbReference>
<reference evidence="2 3" key="1">
    <citation type="submission" date="2019-08" db="EMBL/GenBank/DDBJ databases">
        <title>Genomes of Subsaximicrobium wynnwilliamsii strains.</title>
        <authorList>
            <person name="Bowman J.P."/>
        </authorList>
    </citation>
    <scope>NUCLEOTIDE SEQUENCE [LARGE SCALE GENOMIC DNA]</scope>
    <source>
        <strain evidence="2 3">2-80-2</strain>
    </source>
</reference>
<dbReference type="Proteomes" id="UP000321578">
    <property type="component" value="Unassembled WGS sequence"/>
</dbReference>
<dbReference type="PROSITE" id="PS50206">
    <property type="entry name" value="RHODANESE_3"/>
    <property type="match status" value="1"/>
</dbReference>
<name>A0A5C6ZFP8_9FLAO</name>
<evidence type="ECO:0000313" key="3">
    <source>
        <dbReference type="Proteomes" id="UP000321578"/>
    </source>
</evidence>
<keyword evidence="3" id="KW-1185">Reference proteome</keyword>
<dbReference type="Gene3D" id="3.40.250.10">
    <property type="entry name" value="Rhodanese-like domain"/>
    <property type="match status" value="1"/>
</dbReference>
<dbReference type="InterPro" id="IPR050229">
    <property type="entry name" value="GlpE_sulfurtransferase"/>
</dbReference>
<dbReference type="SUPFAM" id="SSF52821">
    <property type="entry name" value="Rhodanese/Cell cycle control phosphatase"/>
    <property type="match status" value="1"/>
</dbReference>
<dbReference type="SMART" id="SM00450">
    <property type="entry name" value="RHOD"/>
    <property type="match status" value="1"/>
</dbReference>
<proteinExistence type="predicted"/>
<dbReference type="CDD" id="cd00158">
    <property type="entry name" value="RHOD"/>
    <property type="match status" value="1"/>
</dbReference>
<evidence type="ECO:0000259" key="1">
    <source>
        <dbReference type="PROSITE" id="PS50206"/>
    </source>
</evidence>
<dbReference type="Pfam" id="PF00581">
    <property type="entry name" value="Rhodanese"/>
    <property type="match status" value="1"/>
</dbReference>
<gene>
    <name evidence="2" type="ORF">ESY86_16415</name>
</gene>
<protein>
    <submittedName>
        <fullName evidence="2">Rhodanese-like domain-containing protein</fullName>
    </submittedName>
</protein>
<organism evidence="2 3">
    <name type="scientific">Subsaximicrobium wynnwilliamsii</name>
    <dbReference type="NCBI Taxonomy" id="291179"/>
    <lineage>
        <taxon>Bacteria</taxon>
        <taxon>Pseudomonadati</taxon>
        <taxon>Bacteroidota</taxon>
        <taxon>Flavobacteriia</taxon>
        <taxon>Flavobacteriales</taxon>
        <taxon>Flavobacteriaceae</taxon>
        <taxon>Subsaximicrobium</taxon>
    </lineage>
</organism>
<comment type="caution">
    <text evidence="2">The sequence shown here is derived from an EMBL/GenBank/DDBJ whole genome shotgun (WGS) entry which is preliminary data.</text>
</comment>
<sequence length="120" mass="13550">MALGISCTSNRSSEVKVVTTEEMQSLLEMEDVQLVDVRSPEEFKTGFIKGAQNIDYRSSTFEEDILKLDKNKPVILYCKEGGRSSKCAKKMAEAGFVKIYDLDGGITQWQFEELDVEIIK</sequence>
<evidence type="ECO:0000313" key="2">
    <source>
        <dbReference type="EMBL" id="TXD87630.1"/>
    </source>
</evidence>
<accession>A0A5C6ZFP8</accession>
<dbReference type="InterPro" id="IPR036873">
    <property type="entry name" value="Rhodanese-like_dom_sf"/>
</dbReference>
<dbReference type="PANTHER" id="PTHR43031:SF18">
    <property type="entry name" value="RHODANESE-RELATED SULFURTRANSFERASES"/>
    <property type="match status" value="1"/>
</dbReference>
<dbReference type="OrthoDB" id="9808735at2"/>
<dbReference type="PANTHER" id="PTHR43031">
    <property type="entry name" value="FAD-DEPENDENT OXIDOREDUCTASE"/>
    <property type="match status" value="1"/>
</dbReference>
<dbReference type="AlphaFoldDB" id="A0A5C6ZFP8"/>